<evidence type="ECO:0000256" key="1">
    <source>
        <dbReference type="SAM" id="Phobius"/>
    </source>
</evidence>
<keyword evidence="1" id="KW-0472">Membrane</keyword>
<sequence length="65" mass="7806">MRTLTPPHPHPYPLFLLPCLSLFQPSILSIFFFFTTIQQYFKSLYKRKFTLYSSNPPNEFTLFKN</sequence>
<reference evidence="2" key="1">
    <citation type="submission" date="2019-05" db="EMBL/GenBank/DDBJ databases">
        <title>The de novo reference genome and transcriptome assemblies of the wild tomato species Solanum chilense.</title>
        <authorList>
            <person name="Stam R."/>
            <person name="Nosenko T."/>
            <person name="Hoerger A.C."/>
            <person name="Stephan W."/>
            <person name="Seidel M.A."/>
            <person name="Kuhn J.M.M."/>
            <person name="Haberer G."/>
            <person name="Tellier A."/>
        </authorList>
    </citation>
    <scope>NUCLEOTIDE SEQUENCE</scope>
    <source>
        <tissue evidence="2">Mature leaves</tissue>
    </source>
</reference>
<comment type="caution">
    <text evidence="2">The sequence shown here is derived from an EMBL/GenBank/DDBJ whole genome shotgun (WGS) entry which is preliminary data.</text>
</comment>
<evidence type="ECO:0000313" key="2">
    <source>
        <dbReference type="EMBL" id="TMW88155.1"/>
    </source>
</evidence>
<accession>A0A6N2AZY4</accession>
<keyword evidence="1" id="KW-1133">Transmembrane helix</keyword>
<gene>
    <name evidence="2" type="ORF">EJD97_018973</name>
</gene>
<protein>
    <submittedName>
        <fullName evidence="2">Uncharacterized protein</fullName>
    </submittedName>
</protein>
<dbReference type="EMBL" id="RXGB01005288">
    <property type="protein sequence ID" value="TMW88155.1"/>
    <property type="molecule type" value="Genomic_DNA"/>
</dbReference>
<proteinExistence type="predicted"/>
<organism evidence="2">
    <name type="scientific">Solanum chilense</name>
    <name type="common">Tomato</name>
    <name type="synonym">Lycopersicon chilense</name>
    <dbReference type="NCBI Taxonomy" id="4083"/>
    <lineage>
        <taxon>Eukaryota</taxon>
        <taxon>Viridiplantae</taxon>
        <taxon>Streptophyta</taxon>
        <taxon>Embryophyta</taxon>
        <taxon>Tracheophyta</taxon>
        <taxon>Spermatophyta</taxon>
        <taxon>Magnoliopsida</taxon>
        <taxon>eudicotyledons</taxon>
        <taxon>Gunneridae</taxon>
        <taxon>Pentapetalae</taxon>
        <taxon>asterids</taxon>
        <taxon>lamiids</taxon>
        <taxon>Solanales</taxon>
        <taxon>Solanaceae</taxon>
        <taxon>Solanoideae</taxon>
        <taxon>Solaneae</taxon>
        <taxon>Solanum</taxon>
        <taxon>Solanum subgen. Lycopersicon</taxon>
    </lineage>
</organism>
<name>A0A6N2AZY4_SOLCI</name>
<feature type="transmembrane region" description="Helical" evidence="1">
    <location>
        <begin position="12"/>
        <end position="37"/>
    </location>
</feature>
<keyword evidence="1" id="KW-0812">Transmembrane</keyword>
<dbReference type="AlphaFoldDB" id="A0A6N2AZY4"/>